<dbReference type="GO" id="GO:0046872">
    <property type="term" value="F:metal ion binding"/>
    <property type="evidence" value="ECO:0007669"/>
    <property type="project" value="InterPro"/>
</dbReference>
<reference evidence="3" key="1">
    <citation type="submission" date="2020-02" db="EMBL/GenBank/DDBJ databases">
        <title>Bacillus sedimentmangrovi sp. nov., isolated from sediment of the mangrove ecosystem.</title>
        <authorList>
            <person name="Liu G."/>
        </authorList>
    </citation>
    <scope>NUCLEOTIDE SEQUENCE [LARGE SCALE GENOMIC DNA]</scope>
    <source>
        <strain evidence="3">SgZ-7</strain>
    </source>
</reference>
<dbReference type="GO" id="GO:0043774">
    <property type="term" value="F:coenzyme F420-2 alpha-glutamyl ligase activity"/>
    <property type="evidence" value="ECO:0007669"/>
    <property type="project" value="TreeGrafter"/>
</dbReference>
<dbReference type="Gene3D" id="3.30.1490.20">
    <property type="entry name" value="ATP-grasp fold, A domain"/>
    <property type="match status" value="1"/>
</dbReference>
<accession>A0A6B3TQM8</accession>
<dbReference type="EMBL" id="JAAIUV010000015">
    <property type="protein sequence ID" value="NEX79305.1"/>
    <property type="molecule type" value="Genomic_DNA"/>
</dbReference>
<dbReference type="GO" id="GO:0005524">
    <property type="term" value="F:ATP binding"/>
    <property type="evidence" value="ECO:0007669"/>
    <property type="project" value="UniProtKB-UniRule"/>
</dbReference>
<gene>
    <name evidence="3" type="ORF">G4Z05_10565</name>
</gene>
<keyword evidence="1" id="KW-0547">Nucleotide-binding</keyword>
<keyword evidence="4" id="KW-1185">Reference proteome</keyword>
<dbReference type="SUPFAM" id="SSF56059">
    <property type="entry name" value="Glutathione synthetase ATP-binding domain-like"/>
    <property type="match status" value="1"/>
</dbReference>
<dbReference type="GO" id="GO:0005737">
    <property type="term" value="C:cytoplasm"/>
    <property type="evidence" value="ECO:0007669"/>
    <property type="project" value="TreeGrafter"/>
</dbReference>
<comment type="caution">
    <text evidence="3">The sequence shown here is derived from an EMBL/GenBank/DDBJ whole genome shotgun (WGS) entry which is preliminary data.</text>
</comment>
<evidence type="ECO:0000259" key="2">
    <source>
        <dbReference type="PROSITE" id="PS50975"/>
    </source>
</evidence>
<dbReference type="InterPro" id="IPR011761">
    <property type="entry name" value="ATP-grasp"/>
</dbReference>
<proteinExistence type="predicted"/>
<evidence type="ECO:0000256" key="1">
    <source>
        <dbReference type="PROSITE-ProRule" id="PRU00409"/>
    </source>
</evidence>
<dbReference type="Pfam" id="PF14398">
    <property type="entry name" value="ATPgrasp_YheCD"/>
    <property type="match status" value="1"/>
</dbReference>
<dbReference type="AlphaFoldDB" id="A0A6B3TQM8"/>
<dbReference type="PANTHER" id="PTHR21621:SF2">
    <property type="entry name" value="COENZYME GAMMA-F420-2:ALPHA-L-GLUTAMATE LIGASE"/>
    <property type="match status" value="1"/>
</dbReference>
<dbReference type="InterPro" id="IPR013815">
    <property type="entry name" value="ATP_grasp_subdomain_1"/>
</dbReference>
<organism evidence="3 4">
    <name type="scientific">Neobacillus thermocopriae</name>
    <dbReference type="NCBI Taxonomy" id="1215031"/>
    <lineage>
        <taxon>Bacteria</taxon>
        <taxon>Bacillati</taxon>
        <taxon>Bacillota</taxon>
        <taxon>Bacilli</taxon>
        <taxon>Bacillales</taxon>
        <taxon>Bacillaceae</taxon>
        <taxon>Neobacillus</taxon>
    </lineage>
</organism>
<dbReference type="InterPro" id="IPR026838">
    <property type="entry name" value="YheC/D"/>
</dbReference>
<evidence type="ECO:0000313" key="3">
    <source>
        <dbReference type="EMBL" id="NEX79305.1"/>
    </source>
</evidence>
<protein>
    <submittedName>
        <fullName evidence="3">YheC/YheD family protein</fullName>
    </submittedName>
</protein>
<keyword evidence="1" id="KW-0067">ATP-binding</keyword>
<dbReference type="Gene3D" id="3.30.470.20">
    <property type="entry name" value="ATP-grasp fold, B domain"/>
    <property type="match status" value="1"/>
</dbReference>
<feature type="domain" description="ATP-grasp" evidence="2">
    <location>
        <begin position="178"/>
        <end position="442"/>
    </location>
</feature>
<evidence type="ECO:0000313" key="4">
    <source>
        <dbReference type="Proteomes" id="UP000481621"/>
    </source>
</evidence>
<dbReference type="PANTHER" id="PTHR21621">
    <property type="entry name" value="RIBOSOMAL PROTEIN S6 MODIFICATION PROTEIN"/>
    <property type="match status" value="1"/>
</dbReference>
<name>A0A6B3TQM8_9BACI</name>
<sequence>MTVRKSPDKQDCLIQMSHHLYNQLQINQCNNIYMKLGRTTIKANIQIIEMVSNEIILPENMFHHFRLPINRYKLKAKYCTAENTILLGPVIGLLTDFHVKENEEPFFRSIHRFCEELHYIVKDHGGFFYVFSYESFDSKGYYFSEGKWHPASLPLPDVVYNRVHSRKLEQKESFKKFRNELENLSIPIFNDRFLSKWEVFEQIKNENKLLDSIPDTKLFSKENLLEFAQKYETVFIKPIHGSQGKNIIKLTKERDDLFSIQTSISPPPANSRQIFTLDQLYQQIKSLQQNRICIVQQGIHFLPYQSRPLDFRVLVHKDLKHRWKITSIVARVGAEDEFVSNMARGGITMRPHVVFQESMTRKKSMETIKKIKKLAIETAEGISKNTSGITGELGIDIGVDKEGNPWIIEVNSKPSKLFHDDGKIRPSAKAIIQFSTILAFESI</sequence>
<dbReference type="Proteomes" id="UP000481621">
    <property type="component" value="Unassembled WGS sequence"/>
</dbReference>
<dbReference type="PROSITE" id="PS50975">
    <property type="entry name" value="ATP_GRASP"/>
    <property type="match status" value="1"/>
</dbReference>